<dbReference type="OMA" id="REVTWLR"/>
<evidence type="ECO:0000256" key="16">
    <source>
        <dbReference type="SAM" id="MobiDB-lite"/>
    </source>
</evidence>
<dbReference type="FunFam" id="2.60.40.10:FF:000298">
    <property type="entry name" value="Nectin cell adhesion molecule 3"/>
    <property type="match status" value="1"/>
</dbReference>
<keyword evidence="6" id="KW-0732">Signal</keyword>
<dbReference type="InterPro" id="IPR003599">
    <property type="entry name" value="Ig_sub"/>
</dbReference>
<dbReference type="GO" id="GO:0005912">
    <property type="term" value="C:adherens junction"/>
    <property type="evidence" value="ECO:0007669"/>
    <property type="project" value="UniProtKB-SubCell"/>
</dbReference>
<evidence type="ECO:0000313" key="20">
    <source>
        <dbReference type="RefSeq" id="XP_007421580.2"/>
    </source>
</evidence>
<reference evidence="20" key="1">
    <citation type="submission" date="2025-08" db="UniProtKB">
        <authorList>
            <consortium name="RefSeq"/>
        </authorList>
    </citation>
    <scope>IDENTIFICATION</scope>
    <source>
        <tissue evidence="20">Liver</tissue>
    </source>
</reference>
<evidence type="ECO:0000256" key="8">
    <source>
        <dbReference type="ARBA" id="ARBA00022889"/>
    </source>
</evidence>
<keyword evidence="19" id="KW-1185">Reference proteome</keyword>
<keyword evidence="12" id="KW-1015">Disulfide bond</keyword>
<feature type="non-terminal residue" evidence="20">
    <location>
        <position position="1"/>
    </location>
</feature>
<evidence type="ECO:0000256" key="14">
    <source>
        <dbReference type="ARBA" id="ARBA00023319"/>
    </source>
</evidence>
<protein>
    <recommendedName>
        <fullName evidence="15">Nectin cell adhesion molecule 3</fullName>
    </recommendedName>
</protein>
<evidence type="ECO:0000256" key="1">
    <source>
        <dbReference type="ARBA" id="ARBA00004251"/>
    </source>
</evidence>
<accession>A0A9F2KTT2</accession>
<dbReference type="PANTHER" id="PTHR47387">
    <property type="entry name" value="NECTIN-2"/>
    <property type="match status" value="1"/>
</dbReference>
<keyword evidence="7" id="KW-0677">Repeat</keyword>
<dbReference type="PANTHER" id="PTHR47387:SF1">
    <property type="entry name" value="NECTIN-2"/>
    <property type="match status" value="1"/>
</dbReference>
<dbReference type="AlphaFoldDB" id="A0A9F2KTT2"/>
<evidence type="ECO:0000313" key="19">
    <source>
        <dbReference type="Proteomes" id="UP000695026"/>
    </source>
</evidence>
<dbReference type="Gene3D" id="2.60.40.10">
    <property type="entry name" value="Immunoglobulins"/>
    <property type="match status" value="3"/>
</dbReference>
<keyword evidence="11 17" id="KW-0472">Membrane</keyword>
<dbReference type="InterPro" id="IPR013162">
    <property type="entry name" value="CD80_C2-set"/>
</dbReference>
<dbReference type="OrthoDB" id="6413693at2759"/>
<keyword evidence="9" id="KW-0965">Cell junction</keyword>
<dbReference type="Proteomes" id="UP000695026">
    <property type="component" value="Unplaced"/>
</dbReference>
<evidence type="ECO:0000256" key="17">
    <source>
        <dbReference type="SAM" id="Phobius"/>
    </source>
</evidence>
<dbReference type="InterPro" id="IPR036179">
    <property type="entry name" value="Ig-like_dom_sf"/>
</dbReference>
<organism evidence="19 20">
    <name type="scientific">Python bivittatus</name>
    <name type="common">Burmese python</name>
    <name type="synonym">Python molurus bivittatus</name>
    <dbReference type="NCBI Taxonomy" id="176946"/>
    <lineage>
        <taxon>Eukaryota</taxon>
        <taxon>Metazoa</taxon>
        <taxon>Chordata</taxon>
        <taxon>Craniata</taxon>
        <taxon>Vertebrata</taxon>
        <taxon>Euteleostomi</taxon>
        <taxon>Lepidosauria</taxon>
        <taxon>Squamata</taxon>
        <taxon>Bifurcata</taxon>
        <taxon>Unidentata</taxon>
        <taxon>Episquamata</taxon>
        <taxon>Toxicofera</taxon>
        <taxon>Serpentes</taxon>
        <taxon>Henophidia</taxon>
        <taxon>Pythonidae</taxon>
        <taxon>Python</taxon>
    </lineage>
</organism>
<feature type="domain" description="Ig-like" evidence="18">
    <location>
        <begin position="151"/>
        <end position="244"/>
    </location>
</feature>
<keyword evidence="13" id="KW-0325">Glycoprotein</keyword>
<evidence type="ECO:0000256" key="3">
    <source>
        <dbReference type="ARBA" id="ARBA00007810"/>
    </source>
</evidence>
<keyword evidence="14" id="KW-0393">Immunoglobulin domain</keyword>
<dbReference type="Pfam" id="PF13927">
    <property type="entry name" value="Ig_3"/>
    <property type="match status" value="1"/>
</dbReference>
<dbReference type="GO" id="GO:0005886">
    <property type="term" value="C:plasma membrane"/>
    <property type="evidence" value="ECO:0007669"/>
    <property type="project" value="UniProtKB-SubCell"/>
</dbReference>
<evidence type="ECO:0000256" key="9">
    <source>
        <dbReference type="ARBA" id="ARBA00022949"/>
    </source>
</evidence>
<feature type="region of interest" description="Disordered" evidence="16">
    <location>
        <begin position="378"/>
        <end position="416"/>
    </location>
</feature>
<evidence type="ECO:0000256" key="10">
    <source>
        <dbReference type="ARBA" id="ARBA00022989"/>
    </source>
</evidence>
<proteinExistence type="inferred from homology"/>
<evidence type="ECO:0000256" key="5">
    <source>
        <dbReference type="ARBA" id="ARBA00022692"/>
    </source>
</evidence>
<gene>
    <name evidence="20" type="primary">NECTIN2</name>
</gene>
<dbReference type="KEGG" id="pbi:103049946"/>
<dbReference type="InterPro" id="IPR052659">
    <property type="entry name" value="Nectin/PVR"/>
</dbReference>
<name>A0A9F2KTT2_PYTBI</name>
<feature type="transmembrane region" description="Helical" evidence="17">
    <location>
        <begin position="349"/>
        <end position="370"/>
    </location>
</feature>
<sequence>VALKRASWWPESDKVEDLTDHSASLCFPSLVVLAQQVTVRNEVTGYLGKKVVLPCNIALTEPEIKISQVTWGKEVGGRKQNVAVYHPLHGQSYPMEKNSRRIRFLTQSLADATLVIEHLLMTDEGTYTCEFATYPNGNEVGTTNLVVLAKPTSSVKAEEVKASNTEQPVAVCTSANGKPPARITWQSRLSGNWSTTQTNNPNGTITVTSRYNMTPTKEANEQQITCVVEHVTLPQPESFPVRLSILYAPEVAIEGYDDNWYLTRNEATLICTAKGNPTPIDFSWTTSSGSLPKSVEVQGQRLIVKNVDYSVNTTFICQATNRVGQVTTQQVVLVREKPNPTGAATTGGIIGGLIATIVALAVVATGILICRQQQKNRMDHEEDDLEGPPAYKPPPPCQLSEETEPVPNPTGAESIPLKAPYYEPSVADNLFGGVGATTTEEVPRYHELPTLEERETAGEAGPSLEDEYLDQINPIYDALSFAATEEDAALTPMATDKAFVMSRAMYV</sequence>
<dbReference type="CTD" id="5819"/>
<evidence type="ECO:0000256" key="4">
    <source>
        <dbReference type="ARBA" id="ARBA00022475"/>
    </source>
</evidence>
<keyword evidence="8" id="KW-0130">Cell adhesion</keyword>
<dbReference type="Pfam" id="PF08205">
    <property type="entry name" value="C2-set_2"/>
    <property type="match status" value="1"/>
</dbReference>
<dbReference type="PROSITE" id="PS50835">
    <property type="entry name" value="IG_LIKE"/>
    <property type="match status" value="3"/>
</dbReference>
<comment type="subcellular location">
    <subcellularLocation>
        <location evidence="2">Cell junction</location>
        <location evidence="2">Adherens junction</location>
    </subcellularLocation>
    <subcellularLocation>
        <location evidence="1">Cell membrane</location>
        <topology evidence="1">Single-pass type I membrane protein</topology>
    </subcellularLocation>
</comment>
<evidence type="ECO:0000256" key="13">
    <source>
        <dbReference type="ARBA" id="ARBA00023180"/>
    </source>
</evidence>
<feature type="domain" description="Ig-like" evidence="18">
    <location>
        <begin position="28"/>
        <end position="146"/>
    </location>
</feature>
<dbReference type="InterPro" id="IPR013106">
    <property type="entry name" value="Ig_V-set"/>
</dbReference>
<comment type="similarity">
    <text evidence="3">Belongs to the nectin family.</text>
</comment>
<feature type="domain" description="Ig-like" evidence="18">
    <location>
        <begin position="249"/>
        <end position="333"/>
    </location>
</feature>
<dbReference type="Pfam" id="PF07686">
    <property type="entry name" value="V-set"/>
    <property type="match status" value="1"/>
</dbReference>
<dbReference type="GeneID" id="103049946"/>
<dbReference type="SUPFAM" id="SSF48726">
    <property type="entry name" value="Immunoglobulin"/>
    <property type="match status" value="3"/>
</dbReference>
<keyword evidence="5 17" id="KW-0812">Transmembrane</keyword>
<dbReference type="InterPro" id="IPR003598">
    <property type="entry name" value="Ig_sub2"/>
</dbReference>
<keyword evidence="10 17" id="KW-1133">Transmembrane helix</keyword>
<dbReference type="SMART" id="SM00408">
    <property type="entry name" value="IGc2"/>
    <property type="match status" value="2"/>
</dbReference>
<evidence type="ECO:0000256" key="2">
    <source>
        <dbReference type="ARBA" id="ARBA00004536"/>
    </source>
</evidence>
<dbReference type="SMART" id="SM00409">
    <property type="entry name" value="IG"/>
    <property type="match status" value="2"/>
</dbReference>
<evidence type="ECO:0000256" key="15">
    <source>
        <dbReference type="ARBA" id="ARBA00082570"/>
    </source>
</evidence>
<evidence type="ECO:0000256" key="6">
    <source>
        <dbReference type="ARBA" id="ARBA00022729"/>
    </source>
</evidence>
<evidence type="ECO:0000259" key="18">
    <source>
        <dbReference type="PROSITE" id="PS50835"/>
    </source>
</evidence>
<dbReference type="FunFam" id="2.60.40.10:FF:000304">
    <property type="entry name" value="Nectin cell adhesion molecule 1"/>
    <property type="match status" value="1"/>
</dbReference>
<evidence type="ECO:0000256" key="12">
    <source>
        <dbReference type="ARBA" id="ARBA00023157"/>
    </source>
</evidence>
<dbReference type="RefSeq" id="XP_007421580.2">
    <property type="nucleotide sequence ID" value="XM_007421518.2"/>
</dbReference>
<evidence type="ECO:0000256" key="11">
    <source>
        <dbReference type="ARBA" id="ARBA00023136"/>
    </source>
</evidence>
<dbReference type="InterPro" id="IPR013783">
    <property type="entry name" value="Ig-like_fold"/>
</dbReference>
<dbReference type="InterPro" id="IPR007110">
    <property type="entry name" value="Ig-like_dom"/>
</dbReference>
<keyword evidence="4" id="KW-1003">Cell membrane</keyword>
<evidence type="ECO:0000256" key="7">
    <source>
        <dbReference type="ARBA" id="ARBA00022737"/>
    </source>
</evidence>
<dbReference type="GO" id="GO:0007155">
    <property type="term" value="P:cell adhesion"/>
    <property type="evidence" value="ECO:0007669"/>
    <property type="project" value="UniProtKB-KW"/>
</dbReference>